<dbReference type="EMBL" id="LSRX01000067">
    <property type="protein sequence ID" value="OLQ11022.1"/>
    <property type="molecule type" value="Genomic_DNA"/>
</dbReference>
<dbReference type="Proteomes" id="UP000186817">
    <property type="component" value="Unassembled WGS sequence"/>
</dbReference>
<keyword evidence="2" id="KW-1185">Reference proteome</keyword>
<organism evidence="1 2">
    <name type="scientific">Symbiodinium microadriaticum</name>
    <name type="common">Dinoflagellate</name>
    <name type="synonym">Zooxanthella microadriatica</name>
    <dbReference type="NCBI Taxonomy" id="2951"/>
    <lineage>
        <taxon>Eukaryota</taxon>
        <taxon>Sar</taxon>
        <taxon>Alveolata</taxon>
        <taxon>Dinophyceae</taxon>
        <taxon>Suessiales</taxon>
        <taxon>Symbiodiniaceae</taxon>
        <taxon>Symbiodinium</taxon>
    </lineage>
</organism>
<comment type="caution">
    <text evidence="1">The sequence shown here is derived from an EMBL/GenBank/DDBJ whole genome shotgun (WGS) entry which is preliminary data.</text>
</comment>
<protein>
    <submittedName>
        <fullName evidence="1">Uncharacterized protein</fullName>
    </submittedName>
</protein>
<dbReference type="OrthoDB" id="10273639at2759"/>
<evidence type="ECO:0000313" key="2">
    <source>
        <dbReference type="Proteomes" id="UP000186817"/>
    </source>
</evidence>
<name>A0A1Q9EUB7_SYMMI</name>
<accession>A0A1Q9EUB7</accession>
<gene>
    <name evidence="1" type="ORF">AK812_SmicGene5244</name>
</gene>
<dbReference type="AlphaFoldDB" id="A0A1Q9EUB7"/>
<sequence length="568" mass="63641">MMWAIEVTCTYPCYPTVWKKWVQTRVDEAKAIAEANGMDPEDQLDTLTLNAATREGLGLMEEVRDFWPLLMDLDDLNGLMKQKNRDQPTLLQHSGAGEPGEGDEGVPGGEAQEAFLCKIKTESGITGVDPVSAPVEIHDGLGSKLSIVNDDKGMAHVGCYGRTDVIIYDNCVDNVLAAGNRKYHVFSKEQIDAEIVSIFHVPQFASKKWTQKRFENMFNHLLKQVDPRFKSKAKIKLEAMGCKPDGSPKPPRLLIADGDEGQIMSLLDIAIFEKLLFRKFHSRSIKGRSRRQVLQDVVEYLRPSKKHEGSVRGGPVAPMVEGHGSAWDCCSKELRDMVENPVLRHIATHLMDYYLVPPQWEQEHARTNTADRYNLIFRDKLMTYFVEIVLEGDDSLEGICRRNLTNNWSTTPGMIQVYEQQKFHLVRQNSAAAALARALDYAGILPMLSMKYVQYAIQCYAGDFHNEDLSYLATGEAGTTSHAVISKVPRLNGGAEFIVETKAKGLDEQCKPPTALIHGKYQNQYDIVGKMYGTSVDAYEALLCYPFKYGNFVPCDLCREAVQGLTPS</sequence>
<reference evidence="1 2" key="1">
    <citation type="submission" date="2016-02" db="EMBL/GenBank/DDBJ databases">
        <title>Genome analysis of coral dinoflagellate symbionts highlights evolutionary adaptations to a symbiotic lifestyle.</title>
        <authorList>
            <person name="Aranda M."/>
            <person name="Li Y."/>
            <person name="Liew Y.J."/>
            <person name="Baumgarten S."/>
            <person name="Simakov O."/>
            <person name="Wilson M."/>
            <person name="Piel J."/>
            <person name="Ashoor H."/>
            <person name="Bougouffa S."/>
            <person name="Bajic V.B."/>
            <person name="Ryu T."/>
            <person name="Ravasi T."/>
            <person name="Bayer T."/>
            <person name="Micklem G."/>
            <person name="Kim H."/>
            <person name="Bhak J."/>
            <person name="Lajeunesse T.C."/>
            <person name="Voolstra C.R."/>
        </authorList>
    </citation>
    <scope>NUCLEOTIDE SEQUENCE [LARGE SCALE GENOMIC DNA]</scope>
    <source>
        <strain evidence="1 2">CCMP2467</strain>
    </source>
</reference>
<proteinExistence type="predicted"/>
<evidence type="ECO:0000313" key="1">
    <source>
        <dbReference type="EMBL" id="OLQ11022.1"/>
    </source>
</evidence>